<dbReference type="OrthoDB" id="1727128at2"/>
<dbReference type="PROSITE" id="PS50043">
    <property type="entry name" value="HTH_LUXR_2"/>
    <property type="match status" value="1"/>
</dbReference>
<protein>
    <recommendedName>
        <fullName evidence="7">HTH luxR-type domain-containing protein</fullName>
    </recommendedName>
</protein>
<evidence type="ECO:0000256" key="2">
    <source>
        <dbReference type="PROSITE-ProRule" id="PRU00169"/>
    </source>
</evidence>
<dbReference type="EMBL" id="JSVA01000015">
    <property type="protein sequence ID" value="KOF02237.1"/>
    <property type="molecule type" value="Genomic_DNA"/>
</dbReference>
<dbReference type="GO" id="GO:0006355">
    <property type="term" value="P:regulation of DNA-templated transcription"/>
    <property type="evidence" value="ECO:0007669"/>
    <property type="project" value="InterPro"/>
</dbReference>
<evidence type="ECO:0000259" key="3">
    <source>
        <dbReference type="PROSITE" id="PS50043"/>
    </source>
</evidence>
<dbReference type="InterPro" id="IPR036388">
    <property type="entry name" value="WH-like_DNA-bd_sf"/>
</dbReference>
<sequence length="210" mass="23727">MNLAPLYICFPQYLIQQGLLALANNSGHFSEVKVFKHTSELKKLIGSHETETIILDYQNEDEGFVHELSRWIQTHPNLNVLVITDDVDSNRIRSVLKMGVNGFLTKSCSEDEILEAISAIKNGKTFYCNRVLKALVEEGNEFFELSEREKEVVKLIAAGNSSSEIADILSISIHTVNSHRKNILKKLKLKSPTELIIFAAEQGWVSLERK</sequence>
<comment type="caution">
    <text evidence="5">The sequence shown here is derived from an EMBL/GenBank/DDBJ whole genome shotgun (WGS) entry which is preliminary data.</text>
</comment>
<dbReference type="InterPro" id="IPR001789">
    <property type="entry name" value="Sig_transdc_resp-reg_receiver"/>
</dbReference>
<gene>
    <name evidence="5" type="ORF">OB69_13480</name>
</gene>
<dbReference type="PANTHER" id="PTHR43214:SF43">
    <property type="entry name" value="TWO-COMPONENT RESPONSE REGULATOR"/>
    <property type="match status" value="1"/>
</dbReference>
<proteinExistence type="predicted"/>
<dbReference type="Pfam" id="PF00072">
    <property type="entry name" value="Response_reg"/>
    <property type="match status" value="1"/>
</dbReference>
<keyword evidence="6" id="KW-1185">Reference proteome</keyword>
<dbReference type="PROSITE" id="PS00622">
    <property type="entry name" value="HTH_LUXR_1"/>
    <property type="match status" value="1"/>
</dbReference>
<dbReference type="PROSITE" id="PS50110">
    <property type="entry name" value="RESPONSE_REGULATORY"/>
    <property type="match status" value="1"/>
</dbReference>
<dbReference type="CDD" id="cd06170">
    <property type="entry name" value="LuxR_C_like"/>
    <property type="match status" value="1"/>
</dbReference>
<dbReference type="Gene3D" id="3.40.50.2300">
    <property type="match status" value="1"/>
</dbReference>
<reference evidence="6" key="1">
    <citation type="submission" date="2014-11" db="EMBL/GenBank/DDBJ databases">
        <title>Genome sequencing of Roseivirga sp. D-25.</title>
        <authorList>
            <person name="Selvaratnam C."/>
            <person name="Thevarajoo S."/>
            <person name="Goh K.M."/>
            <person name="Eee R."/>
            <person name="Chan K.-G."/>
            <person name="Chong C.S."/>
        </authorList>
    </citation>
    <scope>NUCLEOTIDE SEQUENCE [LARGE SCALE GENOMIC DNA]</scope>
    <source>
        <strain evidence="6">D-25</strain>
    </source>
</reference>
<feature type="domain" description="HTH luxR-type" evidence="3">
    <location>
        <begin position="138"/>
        <end position="203"/>
    </location>
</feature>
<dbReference type="Gene3D" id="1.10.10.10">
    <property type="entry name" value="Winged helix-like DNA-binding domain superfamily/Winged helix DNA-binding domain"/>
    <property type="match status" value="1"/>
</dbReference>
<dbReference type="RefSeq" id="WP_053224262.1">
    <property type="nucleotide sequence ID" value="NZ_JSVA01000015.1"/>
</dbReference>
<dbReference type="SMART" id="SM00421">
    <property type="entry name" value="HTH_LUXR"/>
    <property type="match status" value="1"/>
</dbReference>
<organism evidence="5 6">
    <name type="scientific">Roseivirga seohaensis subsp. aquiponti</name>
    <dbReference type="NCBI Taxonomy" id="1566026"/>
    <lineage>
        <taxon>Bacteria</taxon>
        <taxon>Pseudomonadati</taxon>
        <taxon>Bacteroidota</taxon>
        <taxon>Cytophagia</taxon>
        <taxon>Cytophagales</taxon>
        <taxon>Roseivirgaceae</taxon>
        <taxon>Roseivirga</taxon>
    </lineage>
</organism>
<dbReference type="PATRIC" id="fig|1566026.4.peg.999"/>
<dbReference type="GO" id="GO:0000160">
    <property type="term" value="P:phosphorelay signal transduction system"/>
    <property type="evidence" value="ECO:0007669"/>
    <property type="project" value="InterPro"/>
</dbReference>
<keyword evidence="1" id="KW-0238">DNA-binding</keyword>
<dbReference type="PRINTS" id="PR00038">
    <property type="entry name" value="HTHLUXR"/>
</dbReference>
<dbReference type="Proteomes" id="UP000036908">
    <property type="component" value="Unassembled WGS sequence"/>
</dbReference>
<evidence type="ECO:0000256" key="1">
    <source>
        <dbReference type="ARBA" id="ARBA00023125"/>
    </source>
</evidence>
<evidence type="ECO:0000313" key="5">
    <source>
        <dbReference type="EMBL" id="KOF02237.1"/>
    </source>
</evidence>
<dbReference type="InterPro" id="IPR039420">
    <property type="entry name" value="WalR-like"/>
</dbReference>
<dbReference type="InterPro" id="IPR016032">
    <property type="entry name" value="Sig_transdc_resp-reg_C-effctor"/>
</dbReference>
<feature type="modified residue" description="4-aspartylphosphate" evidence="2">
    <location>
        <position position="56"/>
    </location>
</feature>
<dbReference type="InterPro" id="IPR011006">
    <property type="entry name" value="CheY-like_superfamily"/>
</dbReference>
<dbReference type="SUPFAM" id="SSF46894">
    <property type="entry name" value="C-terminal effector domain of the bipartite response regulators"/>
    <property type="match status" value="1"/>
</dbReference>
<dbReference type="Pfam" id="PF00196">
    <property type="entry name" value="GerE"/>
    <property type="match status" value="1"/>
</dbReference>
<dbReference type="GO" id="GO:0003677">
    <property type="term" value="F:DNA binding"/>
    <property type="evidence" value="ECO:0007669"/>
    <property type="project" value="UniProtKB-KW"/>
</dbReference>
<dbReference type="SUPFAM" id="SSF52172">
    <property type="entry name" value="CheY-like"/>
    <property type="match status" value="1"/>
</dbReference>
<name>A0A0L8AJ24_9BACT</name>
<dbReference type="InterPro" id="IPR000792">
    <property type="entry name" value="Tscrpt_reg_LuxR_C"/>
</dbReference>
<dbReference type="AlphaFoldDB" id="A0A0L8AJ24"/>
<keyword evidence="2" id="KW-0597">Phosphoprotein</keyword>
<dbReference type="PANTHER" id="PTHR43214">
    <property type="entry name" value="TWO-COMPONENT RESPONSE REGULATOR"/>
    <property type="match status" value="1"/>
</dbReference>
<accession>A0A0L8AJ24</accession>
<evidence type="ECO:0000313" key="6">
    <source>
        <dbReference type="Proteomes" id="UP000036908"/>
    </source>
</evidence>
<evidence type="ECO:0000259" key="4">
    <source>
        <dbReference type="PROSITE" id="PS50110"/>
    </source>
</evidence>
<evidence type="ECO:0008006" key="7">
    <source>
        <dbReference type="Google" id="ProtNLM"/>
    </source>
</evidence>
<feature type="domain" description="Response regulatory" evidence="4">
    <location>
        <begin position="5"/>
        <end position="121"/>
    </location>
</feature>